<dbReference type="EMBL" id="JACJPW010000207">
    <property type="protein sequence ID" value="MBD2186421.1"/>
    <property type="molecule type" value="Genomic_DNA"/>
</dbReference>
<proteinExistence type="predicted"/>
<feature type="domain" description="NB-ARC" evidence="2">
    <location>
        <begin position="154"/>
        <end position="248"/>
    </location>
</feature>
<keyword evidence="5" id="KW-1185">Reference proteome</keyword>
<sequence>MNNIEDILQWADNLIFNDTGQHLTPIQEAILTGAWQRKKYPQIAKDFNCSESHIKKEAAKLWEKLAEELGEDLNKFNFRSKLEKKHRVSQVSNSGDCLVQEIDINICNKFIQNIKSPQTRSHSPPDSPQSQNPSPIVDLTDAPELTNFYDRTSELSTLKEWISEARTRLITIYGLSGIGKSSIALKLIEEIQTEFDYIIWRSLSDTPTLSVLQTELKQFFSRSQQNPLPAVIDYLRCDRCLVILDDVQNIFKSGQLAGQYLAQYEDYSKFFKQIATSCHQSCLILLSWEKPREVATLEAENRSTRTLHLKGLGEQAEEILREKGLTDEQNWSELIRLYQGHPCWLNIIASTIQDLFNGSVSLFLAEQNEIFLGDLEHILESQLERLSESEKKVSYWLASQAESVDISQPGDRELSKSEFWQIIQSLGRRSLVEKVQMGARSHFHINPVFKAYIQSKSNPLAEKQL</sequence>
<comment type="caution">
    <text evidence="4">The sequence shown here is derived from an EMBL/GenBank/DDBJ whole genome shotgun (WGS) entry which is preliminary data.</text>
</comment>
<dbReference type="AlphaFoldDB" id="A0A926VM92"/>
<evidence type="ECO:0000259" key="3">
    <source>
        <dbReference type="Pfam" id="PF26355"/>
    </source>
</evidence>
<name>A0A926VM92_9CYAN</name>
<feature type="compositionally biased region" description="Low complexity" evidence="1">
    <location>
        <begin position="121"/>
        <end position="135"/>
    </location>
</feature>
<reference evidence="4" key="1">
    <citation type="journal article" date="2015" name="ISME J.">
        <title>Draft Genome Sequence of Streptomyces incarnatus NRRL8089, which Produces the Nucleoside Antibiotic Sinefungin.</title>
        <authorList>
            <person name="Oshima K."/>
            <person name="Hattori M."/>
            <person name="Shimizu H."/>
            <person name="Fukuda K."/>
            <person name="Nemoto M."/>
            <person name="Inagaki K."/>
            <person name="Tamura T."/>
        </authorList>
    </citation>
    <scope>NUCLEOTIDE SEQUENCE</scope>
    <source>
        <strain evidence="4">FACHB-1375</strain>
    </source>
</reference>
<gene>
    <name evidence="4" type="ORF">H6G03_36135</name>
</gene>
<organism evidence="4 5">
    <name type="scientific">Aerosakkonema funiforme FACHB-1375</name>
    <dbReference type="NCBI Taxonomy" id="2949571"/>
    <lineage>
        <taxon>Bacteria</taxon>
        <taxon>Bacillati</taxon>
        <taxon>Cyanobacteriota</taxon>
        <taxon>Cyanophyceae</taxon>
        <taxon>Oscillatoriophycideae</taxon>
        <taxon>Aerosakkonematales</taxon>
        <taxon>Aerosakkonemataceae</taxon>
        <taxon>Aerosakkonema</taxon>
    </lineage>
</organism>
<dbReference type="RefSeq" id="WP_190475739.1">
    <property type="nucleotide sequence ID" value="NZ_JACJPW010000207.1"/>
</dbReference>
<feature type="domain" description="vWA-MoxR associated protein N-terminal HTH" evidence="3">
    <location>
        <begin position="3"/>
        <end position="84"/>
    </location>
</feature>
<dbReference type="InterPro" id="IPR058651">
    <property type="entry name" value="HTH_VMAP-M9"/>
</dbReference>
<protein>
    <submittedName>
        <fullName evidence="4">ATPase</fullName>
    </submittedName>
</protein>
<evidence type="ECO:0000313" key="4">
    <source>
        <dbReference type="EMBL" id="MBD2186421.1"/>
    </source>
</evidence>
<evidence type="ECO:0000313" key="5">
    <source>
        <dbReference type="Proteomes" id="UP000641646"/>
    </source>
</evidence>
<dbReference type="InterPro" id="IPR002182">
    <property type="entry name" value="NB-ARC"/>
</dbReference>
<dbReference type="PRINTS" id="PR00364">
    <property type="entry name" value="DISEASERSIST"/>
</dbReference>
<feature type="region of interest" description="Disordered" evidence="1">
    <location>
        <begin position="116"/>
        <end position="137"/>
    </location>
</feature>
<dbReference type="Proteomes" id="UP000641646">
    <property type="component" value="Unassembled WGS sequence"/>
</dbReference>
<dbReference type="Pfam" id="PF00931">
    <property type="entry name" value="NB-ARC"/>
    <property type="match status" value="1"/>
</dbReference>
<evidence type="ECO:0000256" key="1">
    <source>
        <dbReference type="SAM" id="MobiDB-lite"/>
    </source>
</evidence>
<dbReference type="Pfam" id="PF26355">
    <property type="entry name" value="HTH_VMAP-M9"/>
    <property type="match status" value="1"/>
</dbReference>
<dbReference type="Gene3D" id="3.40.50.300">
    <property type="entry name" value="P-loop containing nucleotide triphosphate hydrolases"/>
    <property type="match status" value="1"/>
</dbReference>
<evidence type="ECO:0000259" key="2">
    <source>
        <dbReference type="Pfam" id="PF00931"/>
    </source>
</evidence>
<dbReference type="SUPFAM" id="SSF52540">
    <property type="entry name" value="P-loop containing nucleoside triphosphate hydrolases"/>
    <property type="match status" value="1"/>
</dbReference>
<reference evidence="4" key="2">
    <citation type="submission" date="2020-08" db="EMBL/GenBank/DDBJ databases">
        <authorList>
            <person name="Chen M."/>
            <person name="Teng W."/>
            <person name="Zhao L."/>
            <person name="Hu C."/>
            <person name="Zhou Y."/>
            <person name="Han B."/>
            <person name="Song L."/>
            <person name="Shu W."/>
        </authorList>
    </citation>
    <scope>NUCLEOTIDE SEQUENCE</scope>
    <source>
        <strain evidence="4">FACHB-1375</strain>
    </source>
</reference>
<accession>A0A926VM92</accession>
<dbReference type="InterPro" id="IPR027417">
    <property type="entry name" value="P-loop_NTPase"/>
</dbReference>
<dbReference type="GO" id="GO:0043531">
    <property type="term" value="F:ADP binding"/>
    <property type="evidence" value="ECO:0007669"/>
    <property type="project" value="InterPro"/>
</dbReference>